<dbReference type="GO" id="GO:0036503">
    <property type="term" value="P:ERAD pathway"/>
    <property type="evidence" value="ECO:0007669"/>
    <property type="project" value="TreeGrafter"/>
</dbReference>
<keyword evidence="7" id="KW-0833">Ubl conjugation pathway</keyword>
<evidence type="ECO:0000256" key="11">
    <source>
        <dbReference type="SAM" id="Phobius"/>
    </source>
</evidence>
<gene>
    <name evidence="12" type="ORF">ECPE_LOCUS10216</name>
</gene>
<evidence type="ECO:0000313" key="14">
    <source>
        <dbReference type="WBParaSite" id="ECPE_0001024801-mRNA-1"/>
    </source>
</evidence>
<evidence type="ECO:0000256" key="6">
    <source>
        <dbReference type="ARBA" id="ARBA00022692"/>
    </source>
</evidence>
<organism evidence="14">
    <name type="scientific">Echinostoma caproni</name>
    <dbReference type="NCBI Taxonomy" id="27848"/>
    <lineage>
        <taxon>Eukaryota</taxon>
        <taxon>Metazoa</taxon>
        <taxon>Spiralia</taxon>
        <taxon>Lophotrochozoa</taxon>
        <taxon>Platyhelminthes</taxon>
        <taxon>Trematoda</taxon>
        <taxon>Digenea</taxon>
        <taxon>Plagiorchiida</taxon>
        <taxon>Echinostomata</taxon>
        <taxon>Echinostomatoidea</taxon>
        <taxon>Echinostomatidae</taxon>
        <taxon>Echinostoma</taxon>
    </lineage>
</organism>
<feature type="transmembrane region" description="Helical" evidence="11">
    <location>
        <begin position="364"/>
        <end position="384"/>
    </location>
</feature>
<keyword evidence="6 11" id="KW-0812">Transmembrane</keyword>
<dbReference type="PANTHER" id="PTHR13145:SF0">
    <property type="entry name" value="E3 UBIQUITIN-PROTEIN LIGASE MARCHF6"/>
    <property type="match status" value="1"/>
</dbReference>
<feature type="compositionally biased region" description="Low complexity" evidence="10">
    <location>
        <begin position="190"/>
        <end position="201"/>
    </location>
</feature>
<reference evidence="12 13" key="2">
    <citation type="submission" date="2018-11" db="EMBL/GenBank/DDBJ databases">
        <authorList>
            <consortium name="Pathogen Informatics"/>
        </authorList>
    </citation>
    <scope>NUCLEOTIDE SEQUENCE [LARGE SCALE GENOMIC DNA]</scope>
    <source>
        <strain evidence="12 13">Egypt</strain>
    </source>
</reference>
<evidence type="ECO:0000256" key="2">
    <source>
        <dbReference type="ARBA" id="ARBA00004141"/>
    </source>
</evidence>
<comment type="subcellular location">
    <subcellularLocation>
        <location evidence="2">Membrane</location>
        <topology evidence="2">Multi-pass membrane protein</topology>
    </subcellularLocation>
</comment>
<keyword evidence="5" id="KW-0808">Transferase</keyword>
<proteinExistence type="predicted"/>
<dbReference type="GO" id="GO:0061630">
    <property type="term" value="F:ubiquitin protein ligase activity"/>
    <property type="evidence" value="ECO:0007669"/>
    <property type="project" value="UniProtKB-EC"/>
</dbReference>
<dbReference type="GO" id="GO:0005789">
    <property type="term" value="C:endoplasmic reticulum membrane"/>
    <property type="evidence" value="ECO:0007669"/>
    <property type="project" value="TreeGrafter"/>
</dbReference>
<evidence type="ECO:0000256" key="4">
    <source>
        <dbReference type="ARBA" id="ARBA00012483"/>
    </source>
</evidence>
<keyword evidence="13" id="KW-1185">Reference proteome</keyword>
<evidence type="ECO:0000256" key="5">
    <source>
        <dbReference type="ARBA" id="ARBA00022679"/>
    </source>
</evidence>
<dbReference type="PANTHER" id="PTHR13145">
    <property type="entry name" value="SSM4 PROTEIN"/>
    <property type="match status" value="1"/>
</dbReference>
<feature type="region of interest" description="Disordered" evidence="10">
    <location>
        <begin position="190"/>
        <end position="230"/>
    </location>
</feature>
<dbReference type="AlphaFoldDB" id="A0A183ATD1"/>
<dbReference type="Proteomes" id="UP000272942">
    <property type="component" value="Unassembled WGS sequence"/>
</dbReference>
<evidence type="ECO:0000256" key="10">
    <source>
        <dbReference type="SAM" id="MobiDB-lite"/>
    </source>
</evidence>
<comment type="catalytic activity">
    <reaction evidence="1">
        <text>S-ubiquitinyl-[E2 ubiquitin-conjugating enzyme]-L-cysteine + [acceptor protein]-L-lysine = [E2 ubiquitin-conjugating enzyme]-L-cysteine + N(6)-ubiquitinyl-[acceptor protein]-L-lysine.</text>
        <dbReference type="EC" id="2.3.2.27"/>
    </reaction>
</comment>
<evidence type="ECO:0000256" key="7">
    <source>
        <dbReference type="ARBA" id="ARBA00022786"/>
    </source>
</evidence>
<evidence type="ECO:0000256" key="3">
    <source>
        <dbReference type="ARBA" id="ARBA00004906"/>
    </source>
</evidence>
<evidence type="ECO:0000256" key="9">
    <source>
        <dbReference type="ARBA" id="ARBA00023136"/>
    </source>
</evidence>
<sequence>MAGLLRCARRSVLDWLHLTMVCLAWLIVVPLTACRIYRCLFTGSVSSLLTLPLDMLSTRHLLQDCLQGFTIVILASAAFLGYISLREQLLQGGGPAWLEQDAVAGNVHGHESTSSRFYLSPTALKQDTSIVELEEDLRDGGVNGRRHVFPDLFNLFGAANGAPGAAEAPGPDAPAADVAQRVDPDVGTTAATTASVSGETANATSDHLNETTSSASSSLGTTSGTHTNPEERALQPQQMGWRADGLAFCPYHLGHFTVIGFKLEKLVAITHMEGLSIGIIGYLIFAGALVFFHSIFRLMGMPNACYWTGLCYVYIKVALVSLLELGIFPVLCGLWIDTCTLSLFNSTLTQRAAVLHHAPLAFTFIHWAMGMLYLFYMASLLILARSVVRPGVLRFVYHFNDPDFKPVQDVSYCLDSADYSPTLSAPRLARVFISSNYSKSH</sequence>
<evidence type="ECO:0000256" key="1">
    <source>
        <dbReference type="ARBA" id="ARBA00000900"/>
    </source>
</evidence>
<feature type="transmembrane region" description="Helical" evidence="11">
    <location>
        <begin position="279"/>
        <end position="299"/>
    </location>
</feature>
<keyword evidence="8 11" id="KW-1133">Transmembrane helix</keyword>
<evidence type="ECO:0000313" key="12">
    <source>
        <dbReference type="EMBL" id="VDP86687.1"/>
    </source>
</evidence>
<dbReference type="EMBL" id="UZAN01048695">
    <property type="protein sequence ID" value="VDP86687.1"/>
    <property type="molecule type" value="Genomic_DNA"/>
</dbReference>
<dbReference type="EC" id="2.3.2.27" evidence="4"/>
<accession>A0A183ATD1</accession>
<feature type="transmembrane region" description="Helical" evidence="11">
    <location>
        <begin position="311"/>
        <end position="336"/>
    </location>
</feature>
<feature type="transmembrane region" description="Helical" evidence="11">
    <location>
        <begin position="12"/>
        <end position="29"/>
    </location>
</feature>
<feature type="compositionally biased region" description="Low complexity" evidence="10">
    <location>
        <begin position="211"/>
        <end position="227"/>
    </location>
</feature>
<name>A0A183ATD1_9TREM</name>
<reference evidence="14" key="1">
    <citation type="submission" date="2016-06" db="UniProtKB">
        <authorList>
            <consortium name="WormBaseParasite"/>
        </authorList>
    </citation>
    <scope>IDENTIFICATION</scope>
</reference>
<feature type="transmembrane region" description="Helical" evidence="11">
    <location>
        <begin position="65"/>
        <end position="85"/>
    </location>
</feature>
<keyword evidence="9 11" id="KW-0472">Membrane</keyword>
<dbReference type="WBParaSite" id="ECPE_0001024801-mRNA-1">
    <property type="protein sequence ID" value="ECPE_0001024801-mRNA-1"/>
    <property type="gene ID" value="ECPE_0001024801"/>
</dbReference>
<evidence type="ECO:0000256" key="8">
    <source>
        <dbReference type="ARBA" id="ARBA00022989"/>
    </source>
</evidence>
<comment type="pathway">
    <text evidence="3">Protein modification; protein ubiquitination.</text>
</comment>
<dbReference type="OrthoDB" id="1108038at2759"/>
<evidence type="ECO:0000313" key="13">
    <source>
        <dbReference type="Proteomes" id="UP000272942"/>
    </source>
</evidence>
<protein>
    <recommendedName>
        <fullName evidence="4">RING-type E3 ubiquitin transferase</fullName>
        <ecNumber evidence="4">2.3.2.27</ecNumber>
    </recommendedName>
</protein>